<dbReference type="Pfam" id="PF02589">
    <property type="entry name" value="LUD_dom"/>
    <property type="match status" value="1"/>
</dbReference>
<dbReference type="RefSeq" id="WP_072697588.1">
    <property type="nucleotide sequence ID" value="NZ_FRDI01000011.1"/>
</dbReference>
<name>A0A1M7TEF4_9BACT</name>
<dbReference type="EMBL" id="FRDI01000011">
    <property type="protein sequence ID" value="SHN69051.1"/>
    <property type="molecule type" value="Genomic_DNA"/>
</dbReference>
<sequence>MTKTKIEKVALFKEKATAVNATVTEAANIDAALAYAMDVCHKKEACQLLLSGCEHELSEKAQNSCDVASQNVKIIAGVNLPQDIYEKLQQTGSENNFNVINNGLRKHLSGFDITVSLGNMAIAETGSIVCDYSSEDERIATMLCEIHIVLLPKSNIYADSFELEPELTKLMKEGPRYISFISGPSRTADIERVLAIGVHGPLEVHIILLED</sequence>
<evidence type="ECO:0000313" key="2">
    <source>
        <dbReference type="EMBL" id="SHN69051.1"/>
    </source>
</evidence>
<dbReference type="InterPro" id="IPR024185">
    <property type="entry name" value="FTHF_cligase-like_sf"/>
</dbReference>
<feature type="domain" description="LUD" evidence="1">
    <location>
        <begin position="10"/>
        <end position="209"/>
    </location>
</feature>
<dbReference type="AlphaFoldDB" id="A0A1M7TEF4"/>
<proteinExistence type="predicted"/>
<accession>A0A1M7TEF4</accession>
<dbReference type="OrthoDB" id="9794187at2"/>
<dbReference type="SUPFAM" id="SSF100950">
    <property type="entry name" value="NagB/RpiA/CoA transferase-like"/>
    <property type="match status" value="1"/>
</dbReference>
<keyword evidence="3" id="KW-1185">Reference proteome</keyword>
<dbReference type="PANTHER" id="PTHR43682:SF1">
    <property type="entry name" value="LACTATE UTILIZATION PROTEIN C"/>
    <property type="match status" value="1"/>
</dbReference>
<evidence type="ECO:0000313" key="3">
    <source>
        <dbReference type="Proteomes" id="UP000186469"/>
    </source>
</evidence>
<dbReference type="Proteomes" id="UP000186469">
    <property type="component" value="Unassembled WGS sequence"/>
</dbReference>
<organism evidence="2 3">
    <name type="scientific">Desulfovibrio litoralis DSM 11393</name>
    <dbReference type="NCBI Taxonomy" id="1121455"/>
    <lineage>
        <taxon>Bacteria</taxon>
        <taxon>Pseudomonadati</taxon>
        <taxon>Thermodesulfobacteriota</taxon>
        <taxon>Desulfovibrionia</taxon>
        <taxon>Desulfovibrionales</taxon>
        <taxon>Desulfovibrionaceae</taxon>
        <taxon>Desulfovibrio</taxon>
    </lineage>
</organism>
<dbReference type="STRING" id="1121455.SAMN02745728_01899"/>
<gene>
    <name evidence="2" type="ORF">SAMN02745728_01899</name>
</gene>
<reference evidence="2 3" key="1">
    <citation type="submission" date="2016-12" db="EMBL/GenBank/DDBJ databases">
        <authorList>
            <person name="Song W.-J."/>
            <person name="Kurnit D.M."/>
        </authorList>
    </citation>
    <scope>NUCLEOTIDE SEQUENCE [LARGE SCALE GENOMIC DNA]</scope>
    <source>
        <strain evidence="2 3">DSM 11393</strain>
    </source>
</reference>
<dbReference type="InterPro" id="IPR037171">
    <property type="entry name" value="NagB/RpiA_transferase-like"/>
</dbReference>
<dbReference type="Gene3D" id="3.40.50.10420">
    <property type="entry name" value="NagB/RpiA/CoA transferase-like"/>
    <property type="match status" value="1"/>
</dbReference>
<dbReference type="PANTHER" id="PTHR43682">
    <property type="entry name" value="LACTATE UTILIZATION PROTEIN C"/>
    <property type="match status" value="1"/>
</dbReference>
<dbReference type="InterPro" id="IPR003741">
    <property type="entry name" value="LUD_dom"/>
</dbReference>
<evidence type="ECO:0000259" key="1">
    <source>
        <dbReference type="Pfam" id="PF02589"/>
    </source>
</evidence>
<protein>
    <submittedName>
        <fullName evidence="2">L-lactate dehydrogenase complex protein LldG</fullName>
    </submittedName>
</protein>